<keyword evidence="2" id="KW-0808">Transferase</keyword>
<proteinExistence type="predicted"/>
<dbReference type="InterPro" id="IPR013216">
    <property type="entry name" value="Methyltransf_11"/>
</dbReference>
<dbReference type="Gene3D" id="3.40.50.150">
    <property type="entry name" value="Vaccinia Virus protein VP39"/>
    <property type="match status" value="1"/>
</dbReference>
<gene>
    <name evidence="2" type="ORF">G0P99_19765</name>
</gene>
<keyword evidence="2" id="KW-0489">Methyltransferase</keyword>
<reference evidence="2" key="1">
    <citation type="submission" date="2020-02" db="EMBL/GenBank/DDBJ databases">
        <title>Delineation of the pyrene-degrading pathway in Roseobacter clade bacteria by genomic analysis.</title>
        <authorList>
            <person name="Zhou H."/>
            <person name="Wang H."/>
        </authorList>
    </citation>
    <scope>NUCLEOTIDE SEQUENCE</scope>
    <source>
        <strain evidence="2">PrR005</strain>
    </source>
</reference>
<dbReference type="SUPFAM" id="SSF53335">
    <property type="entry name" value="S-adenosyl-L-methionine-dependent methyltransferases"/>
    <property type="match status" value="1"/>
</dbReference>
<accession>A0A6B2NVS9</accession>
<dbReference type="CDD" id="cd02440">
    <property type="entry name" value="AdoMet_MTases"/>
    <property type="match status" value="1"/>
</dbReference>
<dbReference type="EMBL" id="JAAGOX010000053">
    <property type="protein sequence ID" value="NDW47190.1"/>
    <property type="molecule type" value="Genomic_DNA"/>
</dbReference>
<dbReference type="GO" id="GO:0008757">
    <property type="term" value="F:S-adenosylmethionine-dependent methyltransferase activity"/>
    <property type="evidence" value="ECO:0007669"/>
    <property type="project" value="InterPro"/>
</dbReference>
<dbReference type="AlphaFoldDB" id="A0A6B2NVS9"/>
<protein>
    <submittedName>
        <fullName evidence="2">Class I SAM-dependent methyltransferase</fullName>
    </submittedName>
</protein>
<dbReference type="PANTHER" id="PTHR43861">
    <property type="entry name" value="TRANS-ACONITATE 2-METHYLTRANSFERASE-RELATED"/>
    <property type="match status" value="1"/>
</dbReference>
<organism evidence="2">
    <name type="scientific">Ruegeria sp. PrR005</name>
    <dbReference type="NCBI Taxonomy" id="2706882"/>
    <lineage>
        <taxon>Bacteria</taxon>
        <taxon>Pseudomonadati</taxon>
        <taxon>Pseudomonadota</taxon>
        <taxon>Alphaproteobacteria</taxon>
        <taxon>Rhodobacterales</taxon>
        <taxon>Roseobacteraceae</taxon>
        <taxon>Ruegeria</taxon>
    </lineage>
</organism>
<dbReference type="GO" id="GO:0032259">
    <property type="term" value="P:methylation"/>
    <property type="evidence" value="ECO:0007669"/>
    <property type="project" value="UniProtKB-KW"/>
</dbReference>
<dbReference type="InterPro" id="IPR029063">
    <property type="entry name" value="SAM-dependent_MTases_sf"/>
</dbReference>
<feature type="domain" description="Methyltransferase type 11" evidence="1">
    <location>
        <begin position="69"/>
        <end position="161"/>
    </location>
</feature>
<comment type="caution">
    <text evidence="2">The sequence shown here is derived from an EMBL/GenBank/DDBJ whole genome shotgun (WGS) entry which is preliminary data.</text>
</comment>
<dbReference type="Pfam" id="PF08241">
    <property type="entry name" value="Methyltransf_11"/>
    <property type="match status" value="1"/>
</dbReference>
<evidence type="ECO:0000259" key="1">
    <source>
        <dbReference type="Pfam" id="PF08241"/>
    </source>
</evidence>
<evidence type="ECO:0000313" key="2">
    <source>
        <dbReference type="EMBL" id="NDW47190.1"/>
    </source>
</evidence>
<sequence length="267" mass="30997">MNEVVIDASFLPEVERTSLSDIPEHLLRHTIGTTDLAHFQRSALEHIAFFEAATLKHDGKRLYDYQSILDFGCGTGRLMQMFPNTANIKGCDPNGPLVKFCNDFFKHAEVYQSQPEPPLKWADGTFDLVYSFSVFSHLKRDSEERWLKELARVGKPGCIYLITIQGDWWLESKFSKPEREKIQNAGFWYFDIHTSRGTEMDFPENYGSSIHTSDFIRQEWSKHMDVLQVYKGRPPMLYDHPSLPEAHRRALEGSRSMGQDMVIMRKR</sequence>
<name>A0A6B2NVS9_9RHOB</name>